<feature type="domain" description="Heparan-alpha-glucosaminide N-acetyltransferase catalytic" evidence="2">
    <location>
        <begin position="13"/>
        <end position="247"/>
    </location>
</feature>
<reference evidence="3 4" key="1">
    <citation type="submission" date="2020-08" db="EMBL/GenBank/DDBJ databases">
        <title>Genomic Encyclopedia of Type Strains, Phase IV (KMG-V): Genome sequencing to study the core and pangenomes of soil and plant-associated prokaryotes.</title>
        <authorList>
            <person name="Whitman W."/>
        </authorList>
    </citation>
    <scope>NUCLEOTIDE SEQUENCE [LARGE SCALE GENOMIC DNA]</scope>
    <source>
        <strain evidence="3 4">M2T3</strain>
    </source>
</reference>
<keyword evidence="3" id="KW-0012">Acyltransferase</keyword>
<feature type="transmembrane region" description="Helical" evidence="1">
    <location>
        <begin position="12"/>
        <end position="31"/>
    </location>
</feature>
<feature type="transmembrane region" description="Helical" evidence="1">
    <location>
        <begin position="87"/>
        <end position="109"/>
    </location>
</feature>
<name>A0A7X0J3C4_9SPHI</name>
<feature type="transmembrane region" description="Helical" evidence="1">
    <location>
        <begin position="238"/>
        <end position="255"/>
    </location>
</feature>
<keyword evidence="1" id="KW-1133">Transmembrane helix</keyword>
<feature type="transmembrane region" description="Helical" evidence="1">
    <location>
        <begin position="298"/>
        <end position="322"/>
    </location>
</feature>
<dbReference type="GO" id="GO:0016746">
    <property type="term" value="F:acyltransferase activity"/>
    <property type="evidence" value="ECO:0007669"/>
    <property type="project" value="UniProtKB-KW"/>
</dbReference>
<sequence length="379" mass="42798">MNSPLNQDTKKIRLLSLDVFRGVTVAAMILVNNPGDWGHIYAPLEHATWNGCTPTDLIFPFFLFIVGVSIVFAMETQKADPANHRKMILGALRRGILLILIGWSINLFYKHSLTHLRFPGVLPRIGLVYFICSLIYIKTNAKYRDWIFPFVLIAYYLIMVLIPVPGQGYATLEPETNIGAWLDRIIFTSNHLYGRTKTWDPEGLLGTLPALGTTLFGIIVGTCLKKTDYKNSVKIKRLFSYGVAAILTGLLWNIFFPINKSLWTSSYVLYTGGLATIGLTFTYWLIDIKGYKKLAWPFVVFGMNAITAFALSGILIGLINFIPAELNGKTVTAGAYFYKTTLVPYFSPNDASLIRAIIYVLIIWVMMLYLYRKKIFIKV</sequence>
<dbReference type="InterPro" id="IPR012429">
    <property type="entry name" value="HGSNAT_cat"/>
</dbReference>
<feature type="transmembrane region" description="Helical" evidence="1">
    <location>
        <begin position="146"/>
        <end position="164"/>
    </location>
</feature>
<dbReference type="PANTHER" id="PTHR31061">
    <property type="entry name" value="LD22376P"/>
    <property type="match status" value="1"/>
</dbReference>
<dbReference type="Proteomes" id="UP000521017">
    <property type="component" value="Unassembled WGS sequence"/>
</dbReference>
<dbReference type="EMBL" id="JACHCC010000005">
    <property type="protein sequence ID" value="MBB6500100.1"/>
    <property type="molecule type" value="Genomic_DNA"/>
</dbReference>
<feature type="transmembrane region" description="Helical" evidence="1">
    <location>
        <begin position="267"/>
        <end position="286"/>
    </location>
</feature>
<evidence type="ECO:0000313" key="3">
    <source>
        <dbReference type="EMBL" id="MBB6500100.1"/>
    </source>
</evidence>
<protein>
    <submittedName>
        <fullName evidence="3">Putative acyltransferase</fullName>
    </submittedName>
</protein>
<dbReference type="Pfam" id="PF07786">
    <property type="entry name" value="HGSNAT_cat"/>
    <property type="match status" value="1"/>
</dbReference>
<comment type="caution">
    <text evidence="3">The sequence shown here is derived from an EMBL/GenBank/DDBJ whole genome shotgun (WGS) entry which is preliminary data.</text>
</comment>
<gene>
    <name evidence="3" type="ORF">HDF25_002244</name>
</gene>
<proteinExistence type="predicted"/>
<dbReference type="RefSeq" id="WP_184624816.1">
    <property type="nucleotide sequence ID" value="NZ_JACHCC010000005.1"/>
</dbReference>
<evidence type="ECO:0000256" key="1">
    <source>
        <dbReference type="SAM" id="Phobius"/>
    </source>
</evidence>
<feature type="transmembrane region" description="Helical" evidence="1">
    <location>
        <begin position="204"/>
        <end position="226"/>
    </location>
</feature>
<dbReference type="AlphaFoldDB" id="A0A7X0J3C4"/>
<keyword evidence="3" id="KW-0808">Transferase</keyword>
<feature type="transmembrane region" description="Helical" evidence="1">
    <location>
        <begin position="121"/>
        <end position="139"/>
    </location>
</feature>
<accession>A0A7X0J3C4</accession>
<organism evidence="3 4">
    <name type="scientific">Pedobacter cryoconitis</name>
    <dbReference type="NCBI Taxonomy" id="188932"/>
    <lineage>
        <taxon>Bacteria</taxon>
        <taxon>Pseudomonadati</taxon>
        <taxon>Bacteroidota</taxon>
        <taxon>Sphingobacteriia</taxon>
        <taxon>Sphingobacteriales</taxon>
        <taxon>Sphingobacteriaceae</taxon>
        <taxon>Pedobacter</taxon>
    </lineage>
</organism>
<evidence type="ECO:0000313" key="4">
    <source>
        <dbReference type="Proteomes" id="UP000521017"/>
    </source>
</evidence>
<keyword evidence="1" id="KW-0472">Membrane</keyword>
<keyword evidence="1" id="KW-0812">Transmembrane</keyword>
<feature type="transmembrane region" description="Helical" evidence="1">
    <location>
        <begin position="352"/>
        <end position="371"/>
    </location>
</feature>
<feature type="transmembrane region" description="Helical" evidence="1">
    <location>
        <begin position="57"/>
        <end position="75"/>
    </location>
</feature>
<evidence type="ECO:0000259" key="2">
    <source>
        <dbReference type="Pfam" id="PF07786"/>
    </source>
</evidence>
<dbReference type="PANTHER" id="PTHR31061:SF24">
    <property type="entry name" value="LD22376P"/>
    <property type="match status" value="1"/>
</dbReference>